<organism evidence="2 3">
    <name type="scientific">Flavobacterium restrictum</name>
    <dbReference type="NCBI Taxonomy" id="2594428"/>
    <lineage>
        <taxon>Bacteria</taxon>
        <taxon>Pseudomonadati</taxon>
        <taxon>Bacteroidota</taxon>
        <taxon>Flavobacteriia</taxon>
        <taxon>Flavobacteriales</taxon>
        <taxon>Flavobacteriaceae</taxon>
        <taxon>Flavobacterium</taxon>
    </lineage>
</organism>
<dbReference type="RefSeq" id="WP_144257434.1">
    <property type="nucleotide sequence ID" value="NZ_VJZT01000018.1"/>
</dbReference>
<evidence type="ECO:0000313" key="2">
    <source>
        <dbReference type="EMBL" id="TRX35984.1"/>
    </source>
</evidence>
<dbReference type="InterPro" id="IPR038475">
    <property type="entry name" value="RecG_C_sf"/>
</dbReference>
<keyword evidence="3" id="KW-1185">Reference proteome</keyword>
<dbReference type="EMBL" id="VJZT01000018">
    <property type="protein sequence ID" value="TRX35984.1"/>
    <property type="molecule type" value="Genomic_DNA"/>
</dbReference>
<dbReference type="Proteomes" id="UP000316371">
    <property type="component" value="Unassembled WGS sequence"/>
</dbReference>
<dbReference type="OrthoDB" id="9807907at2"/>
<dbReference type="InterPro" id="IPR038461">
    <property type="entry name" value="Schlafen_AlbA_2_dom_sf"/>
</dbReference>
<gene>
    <name evidence="2" type="ORF">FNW21_14285</name>
</gene>
<dbReference type="AlphaFoldDB" id="A0A553DT67"/>
<name>A0A553DT67_9FLAO</name>
<dbReference type="Pfam" id="PF04326">
    <property type="entry name" value="SLFN_AlbA_2"/>
    <property type="match status" value="1"/>
</dbReference>
<dbReference type="Gene3D" id="3.30.950.30">
    <property type="entry name" value="Schlafen, AAA domain"/>
    <property type="match status" value="1"/>
</dbReference>
<protein>
    <submittedName>
        <fullName evidence="2">AAA family ATPase</fullName>
    </submittedName>
</protein>
<dbReference type="PANTHER" id="PTHR30595">
    <property type="entry name" value="GLPR-RELATED TRANSCRIPTIONAL REPRESSOR"/>
    <property type="match status" value="1"/>
</dbReference>
<evidence type="ECO:0000313" key="3">
    <source>
        <dbReference type="Proteomes" id="UP000316371"/>
    </source>
</evidence>
<feature type="domain" description="Schlafen AlbA-2" evidence="1">
    <location>
        <begin position="14"/>
        <end position="125"/>
    </location>
</feature>
<accession>A0A553DT67</accession>
<sequence length="511" mass="57967">MSLERVNRLLKQRENSTLEFKEAKAELPSNLFETICAMLNRSGGNIFLGINDIGEIMGVSATACDKMISDLVNLSNNTQKIDPPFILHPQKHILNGKIIIYIQVPASSQVHKTANTVFDRSDDGDFKITQPNRIAELYNSKRNYYTENTIYPYLKFEDFKTTLFPKIRNLIRSNNPDHPWLVLTDIHLLEVAGLWKKDFQTGEEGYTLAAALLLGKDVVIQQIVPHYKTDALVRVKDLNRYDDRLYVQTNLIESYELLMEFIAKHLSDSFYLKGDQRVSLRTQIFREVIANILVHREYTNAHPCTMVIKKSEMILENANNPHGSGVIDSTTFAPFAKNPTIAKFFIQLGRVDELGSGVLNTSVLVEKYTQTSIKPQFIEGTVFKTILPLPDFEETEGVNPKTEGVNLKTEGVNFKTEGVNEKIEGVISQEIVSLGKVLLKKLTSIVFTIHTNEGRRVPEYSKITLFSEKSMERYLKLLSSSGLIEFRGEASKTGGYYLSPKMKQKLKEVNL</sequence>
<dbReference type="InterPro" id="IPR007421">
    <property type="entry name" value="Schlafen_AlbA_2_dom"/>
</dbReference>
<proteinExistence type="predicted"/>
<reference evidence="2 3" key="1">
    <citation type="submission" date="2019-07" db="EMBL/GenBank/DDBJ databases">
        <title>Novel species of Flavobacterium.</title>
        <authorList>
            <person name="Liu Q."/>
            <person name="Xin Y.-H."/>
        </authorList>
    </citation>
    <scope>NUCLEOTIDE SEQUENCE [LARGE SCALE GENOMIC DNA]</scope>
    <source>
        <strain evidence="2 3">LB1R34</strain>
    </source>
</reference>
<evidence type="ECO:0000259" key="1">
    <source>
        <dbReference type="Pfam" id="PF04326"/>
    </source>
</evidence>
<dbReference type="Gene3D" id="3.30.565.60">
    <property type="match status" value="1"/>
</dbReference>
<comment type="caution">
    <text evidence="2">The sequence shown here is derived from an EMBL/GenBank/DDBJ whole genome shotgun (WGS) entry which is preliminary data.</text>
</comment>
<dbReference type="PANTHER" id="PTHR30595:SF6">
    <property type="entry name" value="SCHLAFEN ALBA-2 DOMAIN-CONTAINING PROTEIN"/>
    <property type="match status" value="1"/>
</dbReference>